<dbReference type="SUPFAM" id="SSF50475">
    <property type="entry name" value="FMN-binding split barrel"/>
    <property type="match status" value="1"/>
</dbReference>
<name>A0A0E3LE65_9EURY</name>
<dbReference type="EMBL" id="CP009508">
    <property type="protein sequence ID" value="AKB38481.1"/>
    <property type="molecule type" value="Genomic_DNA"/>
</dbReference>
<dbReference type="STRING" id="1434118.MSSAC_3891"/>
<dbReference type="PANTHER" id="PTHR40660:SF1">
    <property type="entry name" value="5'-PHOSPHATE OXIDASE PUTATIVE DOMAIN-CONTAINING PROTEIN-RELATED"/>
    <property type="match status" value="1"/>
</dbReference>
<dbReference type="GeneID" id="24862414"/>
<dbReference type="RefSeq" id="WP_048173926.1">
    <property type="nucleotide sequence ID" value="NZ_CP009508.1"/>
</dbReference>
<evidence type="ECO:0000313" key="3">
    <source>
        <dbReference type="Proteomes" id="UP000033123"/>
    </source>
</evidence>
<feature type="domain" description="Pyridoxamine 5'-phosphate oxidase N-terminal" evidence="1">
    <location>
        <begin position="5"/>
        <end position="121"/>
    </location>
</feature>
<dbReference type="PATRIC" id="fig|1434118.4.peg.4995"/>
<organism evidence="2 3">
    <name type="scientific">Methanosarcina siciliae C2J</name>
    <dbReference type="NCBI Taxonomy" id="1434118"/>
    <lineage>
        <taxon>Archaea</taxon>
        <taxon>Methanobacteriati</taxon>
        <taxon>Methanobacteriota</taxon>
        <taxon>Stenosarchaea group</taxon>
        <taxon>Methanomicrobia</taxon>
        <taxon>Methanosarcinales</taxon>
        <taxon>Methanosarcinaceae</taxon>
        <taxon>Methanosarcina</taxon>
    </lineage>
</organism>
<protein>
    <submittedName>
        <fullName evidence="2">PPOX class probable F420-dependent enzyme</fullName>
    </submittedName>
</protein>
<dbReference type="Gene3D" id="2.30.110.10">
    <property type="entry name" value="Electron Transport, Fmn-binding Protein, Chain A"/>
    <property type="match status" value="1"/>
</dbReference>
<dbReference type="Pfam" id="PF01243">
    <property type="entry name" value="PNPOx_N"/>
    <property type="match status" value="1"/>
</dbReference>
<dbReference type="InterPro" id="IPR012349">
    <property type="entry name" value="Split_barrel_FMN-bd"/>
</dbReference>
<dbReference type="PANTHER" id="PTHR40660">
    <property type="entry name" value="5'-PHOSPHATE OXIDASE PUTATIVE DOMAIN-CONTAINING PROTEIN-RELATED"/>
    <property type="match status" value="1"/>
</dbReference>
<accession>A0A0E3LE65</accession>
<evidence type="ECO:0000259" key="1">
    <source>
        <dbReference type="Pfam" id="PF01243"/>
    </source>
</evidence>
<reference evidence="2 3" key="1">
    <citation type="submission" date="2014-07" db="EMBL/GenBank/DDBJ databases">
        <title>Methanogenic archaea and the global carbon cycle.</title>
        <authorList>
            <person name="Henriksen J.R."/>
            <person name="Luke J."/>
            <person name="Reinhart S."/>
            <person name="Benedict M.N."/>
            <person name="Youngblut N.D."/>
            <person name="Metcalf M.E."/>
            <person name="Whitaker R.J."/>
            <person name="Metcalf W.W."/>
        </authorList>
    </citation>
    <scope>NUCLEOTIDE SEQUENCE [LARGE SCALE GENOMIC DNA]</scope>
    <source>
        <strain evidence="2 3">C2J</strain>
    </source>
</reference>
<evidence type="ECO:0000313" key="2">
    <source>
        <dbReference type="EMBL" id="AKB38481.1"/>
    </source>
</evidence>
<dbReference type="KEGG" id="msj:MSSAC_3891"/>
<proteinExistence type="predicted"/>
<dbReference type="Proteomes" id="UP000033123">
    <property type="component" value="Chromosome"/>
</dbReference>
<dbReference type="HOGENOM" id="CLU_118461_1_0_2"/>
<sequence length="133" mass="14425">MVKLPADVKEALANQQVASLVTADKNGVPNVCLMGFVQARDDETIIMANVFWKKTEANLKENPKAALSAYMPPMKAYQIKGNVELISEGPLMNEVIDWVASKMTNLKPKGAALLHVEEIYSVSPGPTAGERIA</sequence>
<gene>
    <name evidence="2" type="ORF">MSSAC_3891</name>
</gene>
<dbReference type="AlphaFoldDB" id="A0A0E3LE65"/>
<dbReference type="InterPro" id="IPR011576">
    <property type="entry name" value="Pyridox_Oxase_N"/>
</dbReference>